<evidence type="ECO:0000313" key="1">
    <source>
        <dbReference type="EMBL" id="EHO73684.1"/>
    </source>
</evidence>
<dbReference type="PATRIC" id="fig|883158.3.peg.408"/>
<proteinExistence type="predicted"/>
<dbReference type="Proteomes" id="UP000016023">
    <property type="component" value="Unassembled WGS sequence"/>
</dbReference>
<organism evidence="1 2">
    <name type="scientific">Prevotella micans F0438</name>
    <dbReference type="NCBI Taxonomy" id="883158"/>
    <lineage>
        <taxon>Bacteria</taxon>
        <taxon>Pseudomonadati</taxon>
        <taxon>Bacteroidota</taxon>
        <taxon>Bacteroidia</taxon>
        <taxon>Bacteroidales</taxon>
        <taxon>Prevotellaceae</taxon>
        <taxon>Prevotella</taxon>
    </lineage>
</organism>
<dbReference type="EMBL" id="AGWK01000014">
    <property type="protein sequence ID" value="EHO73684.1"/>
    <property type="molecule type" value="Genomic_DNA"/>
</dbReference>
<reference evidence="1 2" key="1">
    <citation type="submission" date="2011-12" db="EMBL/GenBank/DDBJ databases">
        <title>The Genome Sequence of Prevotella micans F0438.</title>
        <authorList>
            <consortium name="The Broad Institute Genome Sequencing Platform"/>
            <person name="Earl A."/>
            <person name="Ward D."/>
            <person name="Feldgarden M."/>
            <person name="Gevers D."/>
            <person name="Izard J."/>
            <person name="Baranova O.V."/>
            <person name="Blanton J.M."/>
            <person name="Wade W.G."/>
            <person name="Dewhirst F.E."/>
            <person name="Young S.K."/>
            <person name="Zeng Q."/>
            <person name="Gargeya S."/>
            <person name="Fitzgerald M."/>
            <person name="Haas B."/>
            <person name="Abouelleil A."/>
            <person name="Alvarado L."/>
            <person name="Arachchi H.M."/>
            <person name="Berlin A."/>
            <person name="Chapman S.B."/>
            <person name="Gearin G."/>
            <person name="Goldberg J."/>
            <person name="Griggs A."/>
            <person name="Gujja S."/>
            <person name="Hansen M."/>
            <person name="Heiman D."/>
            <person name="Howarth C."/>
            <person name="Larimer J."/>
            <person name="Lui A."/>
            <person name="MacDonald P.J.P."/>
            <person name="McCowen C."/>
            <person name="Montmayeur A."/>
            <person name="Murphy C."/>
            <person name="Neiman D."/>
            <person name="Pearson M."/>
            <person name="Priest M."/>
            <person name="Roberts A."/>
            <person name="Saif S."/>
            <person name="Shea T."/>
            <person name="Sisk P."/>
            <person name="Stolte C."/>
            <person name="Sykes S."/>
            <person name="Wortman J."/>
            <person name="Nusbaum C."/>
            <person name="Birren B."/>
        </authorList>
    </citation>
    <scope>NUCLEOTIDE SEQUENCE [LARGE SCALE GENOMIC DNA]</scope>
    <source>
        <strain evidence="1 2">F0438</strain>
    </source>
</reference>
<name>H1Q0F5_9BACT</name>
<evidence type="ECO:0000313" key="2">
    <source>
        <dbReference type="Proteomes" id="UP000016023"/>
    </source>
</evidence>
<dbReference type="STRING" id="883158.HMPREF9140_00393"/>
<comment type="caution">
    <text evidence="1">The sequence shown here is derived from an EMBL/GenBank/DDBJ whole genome shotgun (WGS) entry which is preliminary data.</text>
</comment>
<sequence length="60" mass="6748">MKSTNLQHQEISSLPYSIELKGLLGVSKMPNSSVKRHPTILNVPYSSMKSIFNHVDHAKQ</sequence>
<dbReference type="RefSeq" id="WP_006951345.1">
    <property type="nucleotide sequence ID" value="NZ_JH594521.1"/>
</dbReference>
<gene>
    <name evidence="1" type="ORF">HMPREF9140_00393</name>
</gene>
<keyword evidence="2" id="KW-1185">Reference proteome</keyword>
<protein>
    <submittedName>
        <fullName evidence="1">Uncharacterized protein</fullName>
    </submittedName>
</protein>
<dbReference type="HOGENOM" id="CLU_2937830_0_0_10"/>
<accession>H1Q0F5</accession>
<dbReference type="AlphaFoldDB" id="H1Q0F5"/>